<dbReference type="Gene3D" id="3.30.40.10">
    <property type="entry name" value="Zinc/RING finger domain, C3HC4 (zinc finger)"/>
    <property type="match status" value="1"/>
</dbReference>
<dbReference type="InterPro" id="IPR013083">
    <property type="entry name" value="Znf_RING/FYVE/PHD"/>
</dbReference>
<evidence type="ECO:0000256" key="5">
    <source>
        <dbReference type="PROSITE-ProRule" id="PRU00023"/>
    </source>
</evidence>
<dbReference type="SUPFAM" id="SSF48403">
    <property type="entry name" value="Ankyrin repeat"/>
    <property type="match status" value="1"/>
</dbReference>
<protein>
    <recommendedName>
        <fullName evidence="7">RING-type domain-containing protein</fullName>
    </recommendedName>
</protein>
<evidence type="ECO:0000313" key="8">
    <source>
        <dbReference type="EMBL" id="EJK55547.1"/>
    </source>
</evidence>
<comment type="caution">
    <text evidence="8">The sequence shown here is derived from an EMBL/GenBank/DDBJ whole genome shotgun (WGS) entry which is preliminary data.</text>
</comment>
<dbReference type="InterPro" id="IPR002110">
    <property type="entry name" value="Ankyrin_rpt"/>
</dbReference>
<dbReference type="EMBL" id="AGNL01033793">
    <property type="protein sequence ID" value="EJK55547.1"/>
    <property type="molecule type" value="Genomic_DNA"/>
</dbReference>
<evidence type="ECO:0000256" key="1">
    <source>
        <dbReference type="ARBA" id="ARBA00008518"/>
    </source>
</evidence>
<dbReference type="GO" id="GO:0008270">
    <property type="term" value="F:zinc ion binding"/>
    <property type="evidence" value="ECO:0007669"/>
    <property type="project" value="UniProtKB-KW"/>
</dbReference>
<organism evidence="8 9">
    <name type="scientific">Thalassiosira oceanica</name>
    <name type="common">Marine diatom</name>
    <dbReference type="NCBI Taxonomy" id="159749"/>
    <lineage>
        <taxon>Eukaryota</taxon>
        <taxon>Sar</taxon>
        <taxon>Stramenopiles</taxon>
        <taxon>Ochrophyta</taxon>
        <taxon>Bacillariophyta</taxon>
        <taxon>Coscinodiscophyceae</taxon>
        <taxon>Thalassiosirophycidae</taxon>
        <taxon>Thalassiosirales</taxon>
        <taxon>Thalassiosiraceae</taxon>
        <taxon>Thalassiosira</taxon>
    </lineage>
</organism>
<evidence type="ECO:0000259" key="7">
    <source>
        <dbReference type="PROSITE" id="PS50089"/>
    </source>
</evidence>
<accession>K0S9V3</accession>
<dbReference type="InterPro" id="IPR017907">
    <property type="entry name" value="Znf_RING_CS"/>
</dbReference>
<evidence type="ECO:0000256" key="3">
    <source>
        <dbReference type="ARBA" id="ARBA00022771"/>
    </source>
</evidence>
<proteinExistence type="inferred from homology"/>
<dbReference type="PROSITE" id="PS50089">
    <property type="entry name" value="ZF_RING_2"/>
    <property type="match status" value="1"/>
</dbReference>
<feature type="domain" description="RING-type" evidence="7">
    <location>
        <begin position="16"/>
        <end position="61"/>
    </location>
</feature>
<dbReference type="InterPro" id="IPR018957">
    <property type="entry name" value="Znf_C3HC4_RING-type"/>
</dbReference>
<keyword evidence="9" id="KW-1185">Reference proteome</keyword>
<dbReference type="Pfam" id="PF00097">
    <property type="entry name" value="zf-C3HC4"/>
    <property type="match status" value="1"/>
</dbReference>
<feature type="repeat" description="ANK" evidence="5">
    <location>
        <begin position="167"/>
        <end position="199"/>
    </location>
</feature>
<reference evidence="8 9" key="1">
    <citation type="journal article" date="2012" name="Genome Biol.">
        <title>Genome and low-iron response of an oceanic diatom adapted to chronic iron limitation.</title>
        <authorList>
            <person name="Lommer M."/>
            <person name="Specht M."/>
            <person name="Roy A.S."/>
            <person name="Kraemer L."/>
            <person name="Andreson R."/>
            <person name="Gutowska M.A."/>
            <person name="Wolf J."/>
            <person name="Bergner S.V."/>
            <person name="Schilhabel M.B."/>
            <person name="Klostermeier U.C."/>
            <person name="Beiko R.G."/>
            <person name="Rosenstiel P."/>
            <person name="Hippler M."/>
            <person name="Laroche J."/>
        </authorList>
    </citation>
    <scope>NUCLEOTIDE SEQUENCE [LARGE SCALE GENOMIC DNA]</scope>
    <source>
        <strain evidence="8 9">CCMP1005</strain>
    </source>
</reference>
<feature type="non-terminal residue" evidence="8">
    <location>
        <position position="266"/>
    </location>
</feature>
<keyword evidence="5" id="KW-0040">ANK repeat</keyword>
<dbReference type="PROSITE" id="PS00518">
    <property type="entry name" value="ZF_RING_1"/>
    <property type="match status" value="1"/>
</dbReference>
<dbReference type="PROSITE" id="PS50088">
    <property type="entry name" value="ANK_REPEAT"/>
    <property type="match status" value="1"/>
</dbReference>
<comment type="similarity">
    <text evidence="1">Belongs to the TRIM/RBCC family.</text>
</comment>
<name>K0S9V3_THAOC</name>
<evidence type="ECO:0000256" key="6">
    <source>
        <dbReference type="PROSITE-ProRule" id="PRU00175"/>
    </source>
</evidence>
<dbReference type="AlphaFoldDB" id="K0S9V3"/>
<dbReference type="InterPro" id="IPR036770">
    <property type="entry name" value="Ankyrin_rpt-contain_sf"/>
</dbReference>
<dbReference type="SUPFAM" id="SSF57850">
    <property type="entry name" value="RING/U-box"/>
    <property type="match status" value="1"/>
</dbReference>
<keyword evidence="2" id="KW-0479">Metal-binding</keyword>
<evidence type="ECO:0000256" key="2">
    <source>
        <dbReference type="ARBA" id="ARBA00022723"/>
    </source>
</evidence>
<gene>
    <name evidence="8" type="ORF">THAOC_24713</name>
</gene>
<dbReference type="Gene3D" id="1.25.40.20">
    <property type="entry name" value="Ankyrin repeat-containing domain"/>
    <property type="match status" value="1"/>
</dbReference>
<dbReference type="Proteomes" id="UP000266841">
    <property type="component" value="Unassembled WGS sequence"/>
</dbReference>
<sequence length="266" mass="30034">MAEHPNSTAAVTETTCGICLEEPKDPLNLPCGHSFCDGCLDQWRSRYGVVEEMRRKCPICRATIPPSKEMVSTLLTCRVHKQQLEFNNDTSTEAYHGACRLLARVEEEVGADWDGVTVLEDDSKPAVVMPNYIYNAALRGDTKSVLKWISANRTEDRVNTVNSDEKMNVPILFLASRNNHLTLMTLLLQLGADANLRNSKGFTTIEMLFTDVTFKRGDISLRVRLLLSWGARYILDGVEWRHNLSNARKWGYHKLADLFESELGGR</sequence>
<dbReference type="SMART" id="SM00184">
    <property type="entry name" value="RING"/>
    <property type="match status" value="1"/>
</dbReference>
<keyword evidence="3 6" id="KW-0863">Zinc-finger</keyword>
<dbReference type="InterPro" id="IPR050143">
    <property type="entry name" value="TRIM/RBCC"/>
</dbReference>
<keyword evidence="4" id="KW-0862">Zinc</keyword>
<dbReference type="PANTHER" id="PTHR24103">
    <property type="entry name" value="E3 UBIQUITIN-PROTEIN LIGASE TRIM"/>
    <property type="match status" value="1"/>
</dbReference>
<evidence type="ECO:0000256" key="4">
    <source>
        <dbReference type="ARBA" id="ARBA00022833"/>
    </source>
</evidence>
<evidence type="ECO:0000313" key="9">
    <source>
        <dbReference type="Proteomes" id="UP000266841"/>
    </source>
</evidence>
<dbReference type="InterPro" id="IPR001841">
    <property type="entry name" value="Znf_RING"/>
</dbReference>